<keyword evidence="1" id="KW-0472">Membrane</keyword>
<dbReference type="EMBL" id="CP098755">
    <property type="protein sequence ID" value="USG68422.1"/>
    <property type="molecule type" value="Genomic_DNA"/>
</dbReference>
<gene>
    <name evidence="2" type="ORF">NDK47_13955</name>
</gene>
<keyword evidence="3" id="KW-1185">Reference proteome</keyword>
<feature type="transmembrane region" description="Helical" evidence="1">
    <location>
        <begin position="7"/>
        <end position="27"/>
    </location>
</feature>
<evidence type="ECO:0000313" key="3">
    <source>
        <dbReference type="Proteomes" id="UP001056500"/>
    </source>
</evidence>
<evidence type="ECO:0000256" key="1">
    <source>
        <dbReference type="SAM" id="Phobius"/>
    </source>
</evidence>
<accession>A0ABY4WMV5</accession>
<dbReference type="Pfam" id="PF17314">
    <property type="entry name" value="DUF5360"/>
    <property type="match status" value="1"/>
</dbReference>
<feature type="transmembrane region" description="Helical" evidence="1">
    <location>
        <begin position="103"/>
        <end position="124"/>
    </location>
</feature>
<keyword evidence="1" id="KW-0812">Transmembrane</keyword>
<dbReference type="RefSeq" id="WP_251876155.1">
    <property type="nucleotide sequence ID" value="NZ_CP098755.1"/>
</dbReference>
<proteinExistence type="predicted"/>
<dbReference type="Proteomes" id="UP001056500">
    <property type="component" value="Chromosome"/>
</dbReference>
<organism evidence="2 3">
    <name type="scientific">Brevibacillus ruminantium</name>
    <dbReference type="NCBI Taxonomy" id="2950604"/>
    <lineage>
        <taxon>Bacteria</taxon>
        <taxon>Bacillati</taxon>
        <taxon>Bacillota</taxon>
        <taxon>Bacilli</taxon>
        <taxon>Bacillales</taxon>
        <taxon>Paenibacillaceae</taxon>
        <taxon>Brevibacillus</taxon>
    </lineage>
</organism>
<feature type="transmembrane region" description="Helical" evidence="1">
    <location>
        <begin position="47"/>
        <end position="65"/>
    </location>
</feature>
<reference evidence="2" key="1">
    <citation type="submission" date="2022-06" db="EMBL/GenBank/DDBJ databases">
        <title>Genome sequencing of Brevibacillus sp. BB3-R1.</title>
        <authorList>
            <person name="Heo J."/>
            <person name="Lee D."/>
            <person name="Won M."/>
            <person name="Han B.-H."/>
            <person name="Hong S.-B."/>
            <person name="Kwon S.-W."/>
        </authorList>
    </citation>
    <scope>NUCLEOTIDE SEQUENCE</scope>
    <source>
        <strain evidence="2">BB3-R1</strain>
    </source>
</reference>
<protein>
    <submittedName>
        <fullName evidence="2">YvaD family protein</fullName>
    </submittedName>
</protein>
<feature type="transmembrane region" description="Helical" evidence="1">
    <location>
        <begin position="77"/>
        <end position="97"/>
    </location>
</feature>
<name>A0ABY4WMV5_9BACL</name>
<dbReference type="InterPro" id="IPR020348">
    <property type="entry name" value="Uncharacterised_YvaD"/>
</dbReference>
<evidence type="ECO:0000313" key="2">
    <source>
        <dbReference type="EMBL" id="USG68422.1"/>
    </source>
</evidence>
<sequence length="135" mass="15910">MHILKWFFLVIDISFFLYFGSTALGLIPVEYAYSDYTNPILVAWNWSFFPLDMVISLSGLTAIYLHRIQSPKWKPAAFLSLCLTFCSGLMAISYWGIRLEFDLTWWLPNLFLMLYPLFFLPRFWRAASVTEVREV</sequence>
<keyword evidence="1" id="KW-1133">Transmembrane helix</keyword>